<keyword evidence="2" id="KW-1185">Reference proteome</keyword>
<dbReference type="EMBL" id="AP024484">
    <property type="protein sequence ID" value="BCS86130.1"/>
    <property type="molecule type" value="Genomic_DNA"/>
</dbReference>
<protein>
    <recommendedName>
        <fullName evidence="3">Lipoprotein</fullName>
    </recommendedName>
</protein>
<dbReference type="Proteomes" id="UP001319045">
    <property type="component" value="Chromosome"/>
</dbReference>
<dbReference type="PROSITE" id="PS51257">
    <property type="entry name" value="PROKAR_LIPOPROTEIN"/>
    <property type="match status" value="1"/>
</dbReference>
<reference evidence="1 2" key="1">
    <citation type="journal article" date="2022" name="Int. J. Syst. Evol. Microbiol.">
        <title>Prevotella herbatica sp. nov., a plant polysaccharide-decomposing anaerobic bacterium isolated from a methanogenic reactor.</title>
        <authorList>
            <person name="Uek A."/>
            <person name="Tonouchi A."/>
            <person name="Kaku N."/>
            <person name="Ueki K."/>
        </authorList>
    </citation>
    <scope>NUCLEOTIDE SEQUENCE [LARGE SCALE GENOMIC DNA]</scope>
    <source>
        <strain evidence="1 2">WR041</strain>
    </source>
</reference>
<sequence>MKKNGGWDLKLSLYILITLFVVAGCSSIDCPLNNRVYAKYKLAGDIKTLADSLTLSANLGDGNDSVIINKSVNTDSFQLPMSYQRNEDVYFMEIKNSTGSQFDTIKVTKTNTPHFEAVDCNPAIFHVVTGVKYTKNRIDTIVINNPNVTYDATKSTFLIHFKNSSSN</sequence>
<accession>A0ABM7P066</accession>
<gene>
    <name evidence="1" type="ORF">prwr041_20230</name>
</gene>
<name>A0ABM7P066_9BACT</name>
<dbReference type="RefSeq" id="WP_207153718.1">
    <property type="nucleotide sequence ID" value="NZ_AP024484.1"/>
</dbReference>
<dbReference type="Pfam" id="PF20050">
    <property type="entry name" value="DUF6452"/>
    <property type="match status" value="1"/>
</dbReference>
<evidence type="ECO:0000313" key="2">
    <source>
        <dbReference type="Proteomes" id="UP001319045"/>
    </source>
</evidence>
<dbReference type="InterPro" id="IPR045607">
    <property type="entry name" value="DUF6452"/>
</dbReference>
<organism evidence="1 2">
    <name type="scientific">Prevotella herbatica</name>
    <dbReference type="NCBI Taxonomy" id="2801997"/>
    <lineage>
        <taxon>Bacteria</taxon>
        <taxon>Pseudomonadati</taxon>
        <taxon>Bacteroidota</taxon>
        <taxon>Bacteroidia</taxon>
        <taxon>Bacteroidales</taxon>
        <taxon>Prevotellaceae</taxon>
        <taxon>Prevotella</taxon>
    </lineage>
</organism>
<evidence type="ECO:0000313" key="1">
    <source>
        <dbReference type="EMBL" id="BCS86130.1"/>
    </source>
</evidence>
<proteinExistence type="predicted"/>
<evidence type="ECO:0008006" key="3">
    <source>
        <dbReference type="Google" id="ProtNLM"/>
    </source>
</evidence>